<evidence type="ECO:0000313" key="3">
    <source>
        <dbReference type="Proteomes" id="UP001055025"/>
    </source>
</evidence>
<dbReference type="RefSeq" id="WP_265591125.1">
    <property type="nucleotide sequence ID" value="NZ_BQKC01000002.1"/>
</dbReference>
<protein>
    <submittedName>
        <fullName evidence="2">Uncharacterized protein</fullName>
    </submittedName>
</protein>
<gene>
    <name evidence="2" type="ORF">ATOP_19220</name>
</gene>
<sequence>MDHSTAHLGVSVYVRVAGSKRLGVEPFPQPPEGLLDPSTGGGRHHPDLLPPYPRSAESVSPASMGLAVDYLTRLDQGATPESAFSISLRGARNLGEDRRAEELLARVARGGAEGVAAAFALSSYDQAYRRGPAFFKGEGRVPNGAALENVAAMRRYMGRFFDAYGPMVWDGPTFDGAYTACVSAGDADFVCGDTLWDMKVSSYGATALQTLQLLVYWRLGMHSDRAAFWEGVRHVGIVNPRRATTRRWDLDRVPESTVETIDRELIGYGVSPVVG</sequence>
<keyword evidence="3" id="KW-1185">Reference proteome</keyword>
<accession>A0AAV5B6B1</accession>
<evidence type="ECO:0000256" key="1">
    <source>
        <dbReference type="SAM" id="MobiDB-lite"/>
    </source>
</evidence>
<name>A0AAV5B6B1_9ACTN</name>
<organism evidence="2 3">
    <name type="scientific">Granulimonas faecalis</name>
    <dbReference type="NCBI Taxonomy" id="2894155"/>
    <lineage>
        <taxon>Bacteria</taxon>
        <taxon>Bacillati</taxon>
        <taxon>Actinomycetota</taxon>
        <taxon>Coriobacteriia</taxon>
        <taxon>Coriobacteriales</taxon>
        <taxon>Kribbibacteriaceae</taxon>
        <taxon>Granulimonas</taxon>
    </lineage>
</organism>
<dbReference type="AlphaFoldDB" id="A0AAV5B6B1"/>
<reference evidence="2" key="1">
    <citation type="journal article" date="2022" name="Int. J. Syst. Evol. Microbiol.">
        <title>Granulimonas faecalis gen. nov., sp. nov., and Leptogranulimonas caecicola gen. nov., sp. nov., novel lactate-producing Atopobiaceae bacteria isolated from mouse intestines, and an emended description of the family Atopobiaceae.</title>
        <authorList>
            <person name="Morinaga K."/>
            <person name="Kusada H."/>
            <person name="Sakamoto S."/>
            <person name="Murakami T."/>
            <person name="Toyoda A."/>
            <person name="Mori H."/>
            <person name="Meng X.Y."/>
            <person name="Takashino M."/>
            <person name="Murotomi K."/>
            <person name="Tamaki H."/>
        </authorList>
    </citation>
    <scope>NUCLEOTIDE SEQUENCE</scope>
    <source>
        <strain evidence="2">OPF53</strain>
    </source>
</reference>
<dbReference type="EMBL" id="BQKC01000002">
    <property type="protein sequence ID" value="GJM56267.1"/>
    <property type="molecule type" value="Genomic_DNA"/>
</dbReference>
<evidence type="ECO:0000313" key="2">
    <source>
        <dbReference type="EMBL" id="GJM56267.1"/>
    </source>
</evidence>
<proteinExistence type="predicted"/>
<feature type="region of interest" description="Disordered" evidence="1">
    <location>
        <begin position="22"/>
        <end position="48"/>
    </location>
</feature>
<dbReference type="Proteomes" id="UP001055025">
    <property type="component" value="Unassembled WGS sequence"/>
</dbReference>
<comment type="caution">
    <text evidence="2">The sequence shown here is derived from an EMBL/GenBank/DDBJ whole genome shotgun (WGS) entry which is preliminary data.</text>
</comment>